<dbReference type="GO" id="GO:0004750">
    <property type="term" value="F:D-ribulose-phosphate 3-epimerase activity"/>
    <property type="evidence" value="ECO:0007669"/>
    <property type="project" value="UniProtKB-EC"/>
</dbReference>
<dbReference type="PANTHER" id="PTHR11749">
    <property type="entry name" value="RIBULOSE-5-PHOSPHATE-3-EPIMERASE"/>
    <property type="match status" value="1"/>
</dbReference>
<evidence type="ECO:0000256" key="1">
    <source>
        <dbReference type="ARBA" id="ARBA00001782"/>
    </source>
</evidence>
<comment type="cofactor">
    <cofactor evidence="3">
        <name>Co(2+)</name>
        <dbReference type="ChEBI" id="CHEBI:48828"/>
    </cofactor>
</comment>
<dbReference type="InterPro" id="IPR000056">
    <property type="entry name" value="Ribul_P_3_epim-like"/>
</dbReference>
<dbReference type="EMBL" id="CP075585">
    <property type="protein sequence ID" value="QZA59044.1"/>
    <property type="molecule type" value="Genomic_DNA"/>
</dbReference>
<dbReference type="InterPro" id="IPR026019">
    <property type="entry name" value="Ribul_P_3_epim"/>
</dbReference>
<feature type="active site" description="Proton acceptor" evidence="10">
    <location>
        <position position="38"/>
    </location>
</feature>
<feature type="binding site" evidence="10">
    <location>
        <begin position="218"/>
        <end position="219"/>
    </location>
    <ligand>
        <name>substrate</name>
    </ligand>
</feature>
<feature type="binding site" evidence="10">
    <location>
        <position position="11"/>
    </location>
    <ligand>
        <name>substrate</name>
    </ligand>
</feature>
<evidence type="ECO:0000256" key="7">
    <source>
        <dbReference type="ARBA" id="ARBA00013188"/>
    </source>
</evidence>
<evidence type="ECO:0000256" key="4">
    <source>
        <dbReference type="ARBA" id="ARBA00001947"/>
    </source>
</evidence>
<reference evidence="12 13" key="1">
    <citation type="submission" date="2020-01" db="EMBL/GenBank/DDBJ databases">
        <authorList>
            <person name="Sixt B."/>
            <person name="Schulz F."/>
            <person name="Kostanjsek R."/>
            <person name="Koestlbacher S."/>
            <person name="Collingro A."/>
            <person name="Toenshoff E."/>
            <person name="Horn M."/>
        </authorList>
    </citation>
    <scope>NUCLEOTIDE SEQUENCE [LARGE SCALE GENOMIC DNA]</scope>
    <source>
        <strain evidence="12 13">15C</strain>
    </source>
</reference>
<evidence type="ECO:0000256" key="10">
    <source>
        <dbReference type="HAMAP-Rule" id="MF_02227"/>
    </source>
</evidence>
<feature type="active site" description="Proton donor" evidence="10">
    <location>
        <position position="196"/>
    </location>
</feature>
<dbReference type="Pfam" id="PF00834">
    <property type="entry name" value="Ribul_P_3_epim"/>
    <property type="match status" value="1"/>
</dbReference>
<keyword evidence="8 10" id="KW-0479">Metal-binding</keyword>
<feature type="binding site" evidence="10">
    <location>
        <position position="69"/>
    </location>
    <ligand>
        <name>substrate</name>
    </ligand>
</feature>
<comment type="function">
    <text evidence="10">Catalyzes the reversible epimerization of D-ribulose 5-phosphate to D-xylulose 5-phosphate.</text>
</comment>
<dbReference type="RefSeq" id="WP_194844857.1">
    <property type="nucleotide sequence ID" value="NZ_CP075585.1"/>
</dbReference>
<keyword evidence="13" id="KW-1185">Reference proteome</keyword>
<comment type="pathway">
    <text evidence="10">Carbohydrate degradation.</text>
</comment>
<dbReference type="Proteomes" id="UP000822862">
    <property type="component" value="Chromosome"/>
</dbReference>
<evidence type="ECO:0000256" key="2">
    <source>
        <dbReference type="ARBA" id="ARBA00001936"/>
    </source>
</evidence>
<comment type="cofactor">
    <cofactor evidence="5">
        <name>Fe(2+)</name>
        <dbReference type="ChEBI" id="CHEBI:29033"/>
    </cofactor>
</comment>
<evidence type="ECO:0000256" key="6">
    <source>
        <dbReference type="ARBA" id="ARBA00009541"/>
    </source>
</evidence>
<sequence>MKRFPIQVIPSILSADFGKLALEAKKAEECGADALHIDIMDGHFVSNLSLGPKAVAAMNRATNLFLDVHLMMYNPYDYVEQFVKAGADRITFHFEATENVEETLQFIRKCGIEAGLAFCPETSSSMIVKFLDKCDLLLLMTVNPGYGGQKFMPEMLEKIQFARDICNQMKLYKGGRFLSDLQQEKVPVFPFAIQVDGGINHKTARQCIEAGANVLVSGSYIYSAPNMAQAITSLKTLK</sequence>
<feature type="binding site" evidence="10">
    <location>
        <position position="36"/>
    </location>
    <ligand>
        <name>a divalent metal cation</name>
        <dbReference type="ChEBI" id="CHEBI:60240"/>
    </ligand>
</feature>
<dbReference type="EC" id="5.1.3.1" evidence="7 10"/>
<dbReference type="CDD" id="cd00429">
    <property type="entry name" value="RPE"/>
    <property type="match status" value="1"/>
</dbReference>
<comment type="cofactor">
    <cofactor evidence="10">
        <name>a divalent metal cation</name>
        <dbReference type="ChEBI" id="CHEBI:60240"/>
    </cofactor>
    <text evidence="10">Binds 1 divalent metal cation per subunit.</text>
</comment>
<dbReference type="HAMAP" id="MF_02227">
    <property type="entry name" value="RPE"/>
    <property type="match status" value="1"/>
</dbReference>
<dbReference type="NCBIfam" id="TIGR01163">
    <property type="entry name" value="rpe"/>
    <property type="match status" value="1"/>
</dbReference>
<feature type="binding site" evidence="10">
    <location>
        <position position="69"/>
    </location>
    <ligand>
        <name>a divalent metal cation</name>
        <dbReference type="ChEBI" id="CHEBI:60240"/>
    </ligand>
</feature>
<feature type="binding site" evidence="10">
    <location>
        <position position="196"/>
    </location>
    <ligand>
        <name>a divalent metal cation</name>
        <dbReference type="ChEBI" id="CHEBI:60240"/>
    </ligand>
</feature>
<feature type="binding site" evidence="10">
    <location>
        <position position="38"/>
    </location>
    <ligand>
        <name>a divalent metal cation</name>
        <dbReference type="ChEBI" id="CHEBI:60240"/>
    </ligand>
</feature>
<comment type="cofactor">
    <cofactor evidence="4">
        <name>Zn(2+)</name>
        <dbReference type="ChEBI" id="CHEBI:29105"/>
    </cofactor>
</comment>
<name>A0ABX8Z062_9BACT</name>
<evidence type="ECO:0000256" key="11">
    <source>
        <dbReference type="PIRNR" id="PIRNR001461"/>
    </source>
</evidence>
<accession>A0ABX8Z062</accession>
<feature type="binding site" evidence="10">
    <location>
        <begin position="145"/>
        <end position="148"/>
    </location>
    <ligand>
        <name>substrate</name>
    </ligand>
</feature>
<dbReference type="PIRSF" id="PIRSF001461">
    <property type="entry name" value="RPE"/>
    <property type="match status" value="1"/>
</dbReference>
<dbReference type="InterPro" id="IPR013785">
    <property type="entry name" value="Aldolase_TIM"/>
</dbReference>
<dbReference type="PROSITE" id="PS01085">
    <property type="entry name" value="RIBUL_P_3_EPIMER_1"/>
    <property type="match status" value="1"/>
</dbReference>
<gene>
    <name evidence="10" type="primary">rpe</name>
    <name evidence="12" type="ORF">RHAB15C_0000928</name>
</gene>
<dbReference type="Gene3D" id="3.20.20.70">
    <property type="entry name" value="Aldolase class I"/>
    <property type="match status" value="1"/>
</dbReference>
<organism evidence="12 13">
    <name type="scientific">Candidatus Rhabdochlamydia porcellionis</name>
    <dbReference type="NCBI Taxonomy" id="225148"/>
    <lineage>
        <taxon>Bacteria</taxon>
        <taxon>Pseudomonadati</taxon>
        <taxon>Chlamydiota</taxon>
        <taxon>Chlamydiia</taxon>
        <taxon>Parachlamydiales</taxon>
        <taxon>Candidatus Rhabdochlamydiaceae</taxon>
        <taxon>Candidatus Rhabdochlamydia</taxon>
    </lineage>
</organism>
<dbReference type="NCBIfam" id="NF004076">
    <property type="entry name" value="PRK05581.1-4"/>
    <property type="match status" value="1"/>
</dbReference>
<feature type="binding site" evidence="10">
    <location>
        <begin position="196"/>
        <end position="198"/>
    </location>
    <ligand>
        <name>substrate</name>
    </ligand>
</feature>
<protein>
    <recommendedName>
        <fullName evidence="7 10">Ribulose-phosphate 3-epimerase</fullName>
        <ecNumber evidence="7 10">5.1.3.1</ecNumber>
    </recommendedName>
</protein>
<keyword evidence="10 11" id="KW-0119">Carbohydrate metabolism</keyword>
<dbReference type="PROSITE" id="PS01086">
    <property type="entry name" value="RIBUL_P_3_EPIMER_2"/>
    <property type="match status" value="1"/>
</dbReference>
<evidence type="ECO:0000256" key="5">
    <source>
        <dbReference type="ARBA" id="ARBA00001954"/>
    </source>
</evidence>
<proteinExistence type="inferred from homology"/>
<evidence type="ECO:0000256" key="3">
    <source>
        <dbReference type="ARBA" id="ARBA00001941"/>
    </source>
</evidence>
<keyword evidence="9 10" id="KW-0413">Isomerase</keyword>
<comment type="cofactor">
    <cofactor evidence="2">
        <name>Mn(2+)</name>
        <dbReference type="ChEBI" id="CHEBI:29035"/>
    </cofactor>
</comment>
<evidence type="ECO:0000313" key="12">
    <source>
        <dbReference type="EMBL" id="QZA59044.1"/>
    </source>
</evidence>
<reference evidence="12 13" key="2">
    <citation type="submission" date="2021-05" db="EMBL/GenBank/DDBJ databases">
        <title>Ecology and evolution of chlamydial symbionts of arthropods.</title>
        <authorList>
            <person name="Halter T."/>
            <person name="Sixt B.S."/>
            <person name="Toenshoff E.R."/>
            <person name="Koestlbacher S."/>
            <person name="Schulz F."/>
            <person name="Kostanjsek R."/>
            <person name="Collingro A."/>
            <person name="Hendrickx F."/>
            <person name="Horn M."/>
        </authorList>
    </citation>
    <scope>NUCLEOTIDE SEQUENCE [LARGE SCALE GENOMIC DNA]</scope>
    <source>
        <strain evidence="12 13">15C</strain>
    </source>
</reference>
<evidence type="ECO:0000256" key="9">
    <source>
        <dbReference type="ARBA" id="ARBA00023235"/>
    </source>
</evidence>
<comment type="similarity">
    <text evidence="6 10 11">Belongs to the ribulose-phosphate 3-epimerase family.</text>
</comment>
<evidence type="ECO:0000313" key="13">
    <source>
        <dbReference type="Proteomes" id="UP000822862"/>
    </source>
</evidence>
<comment type="catalytic activity">
    <reaction evidence="1 10 11">
        <text>D-ribulose 5-phosphate = D-xylulose 5-phosphate</text>
        <dbReference type="Rhea" id="RHEA:13677"/>
        <dbReference type="ChEBI" id="CHEBI:57737"/>
        <dbReference type="ChEBI" id="CHEBI:58121"/>
        <dbReference type="EC" id="5.1.3.1"/>
    </reaction>
</comment>
<dbReference type="InterPro" id="IPR011060">
    <property type="entry name" value="RibuloseP-bd_barrel"/>
</dbReference>
<dbReference type="SUPFAM" id="SSF51366">
    <property type="entry name" value="Ribulose-phoshate binding barrel"/>
    <property type="match status" value="1"/>
</dbReference>
<evidence type="ECO:0000256" key="8">
    <source>
        <dbReference type="ARBA" id="ARBA00022723"/>
    </source>
</evidence>